<sequence>MLEEFLTGRGAQLSLIRFLLKPSAQAFPGLLTARGKVFLCRKTCEARQAVLVRKYGSRSPDGRSPLTCPADSAALPASSQAGVARKGLLAAALRCKGRPRRN</sequence>
<dbReference type="Proteomes" id="UP001066276">
    <property type="component" value="Chromosome 4_2"/>
</dbReference>
<dbReference type="AlphaFoldDB" id="A0AAV7SHA9"/>
<keyword evidence="2" id="KW-1185">Reference proteome</keyword>
<dbReference type="EMBL" id="JANPWB010000008">
    <property type="protein sequence ID" value="KAJ1163467.1"/>
    <property type="molecule type" value="Genomic_DNA"/>
</dbReference>
<comment type="caution">
    <text evidence="1">The sequence shown here is derived from an EMBL/GenBank/DDBJ whole genome shotgun (WGS) entry which is preliminary data.</text>
</comment>
<accession>A0AAV7SHA9</accession>
<evidence type="ECO:0000313" key="2">
    <source>
        <dbReference type="Proteomes" id="UP001066276"/>
    </source>
</evidence>
<evidence type="ECO:0000313" key="1">
    <source>
        <dbReference type="EMBL" id="KAJ1163467.1"/>
    </source>
</evidence>
<name>A0AAV7SHA9_PLEWA</name>
<gene>
    <name evidence="1" type="ORF">NDU88_003925</name>
</gene>
<organism evidence="1 2">
    <name type="scientific">Pleurodeles waltl</name>
    <name type="common">Iberian ribbed newt</name>
    <dbReference type="NCBI Taxonomy" id="8319"/>
    <lineage>
        <taxon>Eukaryota</taxon>
        <taxon>Metazoa</taxon>
        <taxon>Chordata</taxon>
        <taxon>Craniata</taxon>
        <taxon>Vertebrata</taxon>
        <taxon>Euteleostomi</taxon>
        <taxon>Amphibia</taxon>
        <taxon>Batrachia</taxon>
        <taxon>Caudata</taxon>
        <taxon>Salamandroidea</taxon>
        <taxon>Salamandridae</taxon>
        <taxon>Pleurodelinae</taxon>
        <taxon>Pleurodeles</taxon>
    </lineage>
</organism>
<reference evidence="1" key="1">
    <citation type="journal article" date="2022" name="bioRxiv">
        <title>Sequencing and chromosome-scale assembly of the giantPleurodeles waltlgenome.</title>
        <authorList>
            <person name="Brown T."/>
            <person name="Elewa A."/>
            <person name="Iarovenko S."/>
            <person name="Subramanian E."/>
            <person name="Araus A.J."/>
            <person name="Petzold A."/>
            <person name="Susuki M."/>
            <person name="Suzuki K.-i.T."/>
            <person name="Hayashi T."/>
            <person name="Toyoda A."/>
            <person name="Oliveira C."/>
            <person name="Osipova E."/>
            <person name="Leigh N.D."/>
            <person name="Simon A."/>
            <person name="Yun M.H."/>
        </authorList>
    </citation>
    <scope>NUCLEOTIDE SEQUENCE</scope>
    <source>
        <strain evidence="1">20211129_DDA</strain>
        <tissue evidence="1">Liver</tissue>
    </source>
</reference>
<protein>
    <submittedName>
        <fullName evidence="1">Uncharacterized protein</fullName>
    </submittedName>
</protein>
<proteinExistence type="predicted"/>